<comment type="similarity">
    <text evidence="4">Belongs to the glycosyltransferase 104 family.</text>
</comment>
<reference evidence="9" key="1">
    <citation type="submission" date="2023-07" db="EMBL/GenBank/DDBJ databases">
        <title>Thauera sp. CAU 1555 isolated from sand of Yaerae Beach.</title>
        <authorList>
            <person name="Kim W."/>
        </authorList>
    </citation>
    <scope>NUCLEOTIDE SEQUENCE [LARGE SCALE GENOMIC DNA]</scope>
    <source>
        <strain evidence="9">CAU 1555</strain>
    </source>
</reference>
<accession>A0ABR9BBR3</accession>
<comment type="catalytic activity">
    <reaction evidence="7">
        <text>dTDP-beta-L-rhamnose + L-arginyl-[protein] = N(omega)-(alpha-L-rhamnosyl)-L-arginyl-[protein] + dTDP + H(+)</text>
        <dbReference type="Rhea" id="RHEA:66692"/>
        <dbReference type="Rhea" id="RHEA-COMP:10532"/>
        <dbReference type="Rhea" id="RHEA-COMP:17096"/>
        <dbReference type="ChEBI" id="CHEBI:15378"/>
        <dbReference type="ChEBI" id="CHEBI:29965"/>
        <dbReference type="ChEBI" id="CHEBI:57510"/>
        <dbReference type="ChEBI" id="CHEBI:58369"/>
        <dbReference type="ChEBI" id="CHEBI:167445"/>
    </reaction>
    <physiologicalReaction direction="left-to-right" evidence="7">
        <dbReference type="Rhea" id="RHEA:66693"/>
    </physiologicalReaction>
</comment>
<evidence type="ECO:0000256" key="3">
    <source>
        <dbReference type="ARBA" id="ARBA00024303"/>
    </source>
</evidence>
<comment type="caution">
    <text evidence="8">The sequence shown here is derived from an EMBL/GenBank/DDBJ whole genome shotgun (WGS) entry which is preliminary data.</text>
</comment>
<keyword evidence="9" id="KW-1185">Reference proteome</keyword>
<dbReference type="GO" id="GO:0003746">
    <property type="term" value="F:translation elongation factor activity"/>
    <property type="evidence" value="ECO:0007669"/>
    <property type="project" value="UniProtKB-KW"/>
</dbReference>
<dbReference type="EMBL" id="JACYTO010000002">
    <property type="protein sequence ID" value="MBD8503789.1"/>
    <property type="molecule type" value="Genomic_DNA"/>
</dbReference>
<dbReference type="NCBIfam" id="TIGR03837">
    <property type="entry name" value="efp_Arg_rhamno"/>
    <property type="match status" value="1"/>
</dbReference>
<evidence type="ECO:0000256" key="4">
    <source>
        <dbReference type="ARBA" id="ARBA00024346"/>
    </source>
</evidence>
<comment type="function">
    <text evidence="3">Protein-arginine rhamnosyltransferase that catalyzes the transfer of a single rhamnose to elongation factor P (EF-P) on 'Lys-32', a modification required for EF-P-dependent rescue of polyproline stalled ribosomes.</text>
</comment>
<dbReference type="Pfam" id="PF10093">
    <property type="entry name" value="EarP"/>
    <property type="match status" value="1"/>
</dbReference>
<evidence type="ECO:0000313" key="9">
    <source>
        <dbReference type="Proteomes" id="UP000603602"/>
    </source>
</evidence>
<dbReference type="RefSeq" id="WP_187719432.1">
    <property type="nucleotide sequence ID" value="NZ_JACTAH010000002.1"/>
</dbReference>
<keyword evidence="8" id="KW-0251">Elongation factor</keyword>
<protein>
    <recommendedName>
        <fullName evidence="5">Protein-arginine rhamnosyltransferase</fullName>
    </recommendedName>
    <alternativeName>
        <fullName evidence="6">EF-P arginine rhamnosyltransferase</fullName>
    </alternativeName>
</protein>
<sequence>MLPTPASAVPDCEFFCQVVDNFGDIGVCWRLARDLAARGHAVRLWVDDWATLARLCPQVAGGGDGMRVEGVELRHWTQVFPVVEPARLVVEAFACELPEAHLAGMAARQPRPVWINLEYLSAEDWVAGVHGMASPHPRLPLTKYFCFPGFDARSGGLPREPGLVGARAAFRADTGARAQLFAGLGGAPAADALVVSLFAYGHPQLAGLLAAWCAGPRPLCLLVPEGRIVADIAAALDLPGLATGDRVVHGALDLRVIPFADQDGYDRLLWACDLNFVRGEDSFVRAQWAAHPFVWQIYRQAEDVHHVKLDAFLQRYCAGLEATPADALRAFWRAWNEVGSEDGGLPDSPAACWPAFAAALPALEAHAGRWAATLADLPDLVDTLAHYLEAAVKS</sequence>
<evidence type="ECO:0000256" key="5">
    <source>
        <dbReference type="ARBA" id="ARBA00024416"/>
    </source>
</evidence>
<dbReference type="InterPro" id="IPR016633">
    <property type="entry name" value="EarP"/>
</dbReference>
<evidence type="ECO:0000313" key="8">
    <source>
        <dbReference type="EMBL" id="MBD8503789.1"/>
    </source>
</evidence>
<organism evidence="8 9">
    <name type="scientific">Thauera sedimentorum</name>
    <dbReference type="NCBI Taxonomy" id="2767595"/>
    <lineage>
        <taxon>Bacteria</taxon>
        <taxon>Pseudomonadati</taxon>
        <taxon>Pseudomonadota</taxon>
        <taxon>Betaproteobacteria</taxon>
        <taxon>Rhodocyclales</taxon>
        <taxon>Zoogloeaceae</taxon>
        <taxon>Thauera</taxon>
    </lineage>
</organism>
<evidence type="ECO:0000256" key="6">
    <source>
        <dbReference type="ARBA" id="ARBA00030025"/>
    </source>
</evidence>
<keyword evidence="8" id="KW-0648">Protein biosynthesis</keyword>
<evidence type="ECO:0000256" key="2">
    <source>
        <dbReference type="ARBA" id="ARBA00022679"/>
    </source>
</evidence>
<name>A0ABR9BBR3_9RHOO</name>
<gene>
    <name evidence="8" type="primary">earP</name>
    <name evidence="8" type="ORF">IFO67_12915</name>
</gene>
<evidence type="ECO:0000256" key="1">
    <source>
        <dbReference type="ARBA" id="ARBA00022676"/>
    </source>
</evidence>
<keyword evidence="2" id="KW-0808">Transferase</keyword>
<dbReference type="PIRSF" id="PIRSF015557">
    <property type="entry name" value="UCP015557"/>
    <property type="match status" value="1"/>
</dbReference>
<dbReference type="Proteomes" id="UP000603602">
    <property type="component" value="Unassembled WGS sequence"/>
</dbReference>
<keyword evidence="1" id="KW-0328">Glycosyltransferase</keyword>
<proteinExistence type="inferred from homology"/>
<evidence type="ECO:0000256" key="7">
    <source>
        <dbReference type="ARBA" id="ARBA00048472"/>
    </source>
</evidence>